<accession>A0A8J7PVA2</accession>
<keyword evidence="2" id="KW-0812">Transmembrane</keyword>
<feature type="compositionally biased region" description="Polar residues" evidence="1">
    <location>
        <begin position="379"/>
        <end position="400"/>
    </location>
</feature>
<evidence type="ECO:0000313" key="5">
    <source>
        <dbReference type="Proteomes" id="UP000664414"/>
    </source>
</evidence>
<proteinExistence type="predicted"/>
<gene>
    <name evidence="4" type="ORF">J0H12_00760</name>
</gene>
<feature type="transmembrane region" description="Helical" evidence="2">
    <location>
        <begin position="584"/>
        <end position="606"/>
    </location>
</feature>
<feature type="transmembrane region" description="Helical" evidence="2">
    <location>
        <begin position="626"/>
        <end position="646"/>
    </location>
</feature>
<evidence type="ECO:0008006" key="6">
    <source>
        <dbReference type="Google" id="ProtNLM"/>
    </source>
</evidence>
<sequence>MSKFKKVVCYCLIYSIFLNNLLTSFTNTAYASDITEDITIDEASPSVSTPQGTMIEEEQTIQIPAKQAIIEEEITKTWKRKHTLSDFSLNCSTILHVILFGFSILLGLMALNSFEALSAKTLFPAIGIGHVGVGTEKPFYEATAATHGIIFAGLVPTIYTFFKFGKGLIDNGTLLVSKLKSRCQKQKPVDSEKGPAPENDQEKLTKAKKQVFRKWPMPQFLGYLIPGGINIGAALTYSLITVVNLYQTEMPRFPIFFKTMFPFLIIMTFPDKCMTGHGAIKEMLEWVAQKLNRKVTQRQNALKEKIEGFRQYVENLDLEDPRDRNTLRNLIKNLLPEDETISILNEEPEELGTIPPSTRNDTDLRATMELSEESDQDLDTQQKGISTQGKDEATSSSTIDGTDLIPIIGSPEESGQGSATSLNSQIDTSKREGPSFQEKDFVESGVSPIAYEKLYDFIREYPISSHTDLGSKISRYLSYGISFLGAWGLSTVLTQDLETIFKIGEKYLAFMAPDQRIILATVIGSLAAGWIAFAEKGDIYKTLKSFETSFTSQFFIKKTNGTRTDSVCHPRSLKHVLKFTANILLYKSFLALTAVVFTFSEFSSYRNTRKEPYENIFTRTNDNIPAIKYIGLIALYLFEIPSYMAVQERGYNAVSRRLKQATIWSKSLSSYQEKLIGILEVMSKQINDLTPEGLTVLEQKTFPDHNRNVQVEEVEDDLAFLTLPHQTMSSSKWQRFKQWMKDCFPPDIQDSDEAVSLLVNQSSDEESSMLNGEN</sequence>
<keyword evidence="2" id="KW-1133">Transmembrane helix</keyword>
<feature type="compositionally biased region" description="Polar residues" evidence="1">
    <location>
        <begin position="413"/>
        <end position="427"/>
    </location>
</feature>
<dbReference type="EMBL" id="JAFKGL010000010">
    <property type="protein sequence ID" value="MBN9412444.1"/>
    <property type="molecule type" value="Genomic_DNA"/>
</dbReference>
<feature type="region of interest" description="Disordered" evidence="1">
    <location>
        <begin position="370"/>
        <end position="438"/>
    </location>
</feature>
<feature type="transmembrane region" description="Helical" evidence="2">
    <location>
        <begin position="515"/>
        <end position="534"/>
    </location>
</feature>
<feature type="compositionally biased region" description="Basic and acidic residues" evidence="1">
    <location>
        <begin position="428"/>
        <end position="438"/>
    </location>
</feature>
<dbReference type="AlphaFoldDB" id="A0A8J7PVA2"/>
<feature type="transmembrane region" description="Helical" evidence="2">
    <location>
        <begin position="252"/>
        <end position="269"/>
    </location>
</feature>
<organism evidence="4 5">
    <name type="scientific">Candidatus Paracaedimonas acanthamoebae</name>
    <dbReference type="NCBI Taxonomy" id="244581"/>
    <lineage>
        <taxon>Bacteria</taxon>
        <taxon>Pseudomonadati</taxon>
        <taxon>Pseudomonadota</taxon>
        <taxon>Alphaproteobacteria</taxon>
        <taxon>Holosporales</taxon>
        <taxon>Caedimonadaceae</taxon>
        <taxon>Candidatus Paracaedimonas</taxon>
    </lineage>
</organism>
<evidence type="ECO:0000313" key="4">
    <source>
        <dbReference type="EMBL" id="MBN9412444.1"/>
    </source>
</evidence>
<feature type="signal peptide" evidence="3">
    <location>
        <begin position="1"/>
        <end position="31"/>
    </location>
</feature>
<dbReference type="Proteomes" id="UP000664414">
    <property type="component" value="Unassembled WGS sequence"/>
</dbReference>
<reference evidence="4" key="1">
    <citation type="submission" date="2021-02" db="EMBL/GenBank/DDBJ databases">
        <title>Thiocyanate and organic carbon inputs drive convergent selection for specific autotrophic Afipia and Thiobacillus strains within complex microbiomes.</title>
        <authorList>
            <person name="Huddy R.J."/>
            <person name="Sachdeva R."/>
            <person name="Kadzinga F."/>
            <person name="Kantor R.S."/>
            <person name="Harrison S.T.L."/>
            <person name="Banfield J.F."/>
        </authorList>
    </citation>
    <scope>NUCLEOTIDE SEQUENCE</scope>
    <source>
        <strain evidence="4">SCN18_10_11_15_R4_P_38_20</strain>
    </source>
</reference>
<evidence type="ECO:0000256" key="2">
    <source>
        <dbReference type="SAM" id="Phobius"/>
    </source>
</evidence>
<keyword evidence="2" id="KW-0472">Membrane</keyword>
<feature type="transmembrane region" description="Helical" evidence="2">
    <location>
        <begin position="220"/>
        <end position="240"/>
    </location>
</feature>
<keyword evidence="3" id="KW-0732">Signal</keyword>
<feature type="transmembrane region" description="Helical" evidence="2">
    <location>
        <begin position="87"/>
        <end position="111"/>
    </location>
</feature>
<evidence type="ECO:0000256" key="3">
    <source>
        <dbReference type="SAM" id="SignalP"/>
    </source>
</evidence>
<name>A0A8J7PVA2_9PROT</name>
<comment type="caution">
    <text evidence="4">The sequence shown here is derived from an EMBL/GenBank/DDBJ whole genome shotgun (WGS) entry which is preliminary data.</text>
</comment>
<feature type="chain" id="PRO_5035230988" description="MotA/TolQ/ExbB proton channel domain-containing protein" evidence="3">
    <location>
        <begin position="32"/>
        <end position="774"/>
    </location>
</feature>
<protein>
    <recommendedName>
        <fullName evidence="6">MotA/TolQ/ExbB proton channel domain-containing protein</fullName>
    </recommendedName>
</protein>
<evidence type="ECO:0000256" key="1">
    <source>
        <dbReference type="SAM" id="MobiDB-lite"/>
    </source>
</evidence>